<evidence type="ECO:0000256" key="2">
    <source>
        <dbReference type="ARBA" id="ARBA00022692"/>
    </source>
</evidence>
<feature type="compositionally biased region" description="Low complexity" evidence="5">
    <location>
        <begin position="213"/>
        <end position="231"/>
    </location>
</feature>
<dbReference type="GO" id="GO:0071944">
    <property type="term" value="C:cell periphery"/>
    <property type="evidence" value="ECO:0007669"/>
    <property type="project" value="UniProtKB-ARBA"/>
</dbReference>
<dbReference type="RefSeq" id="XP_035339386.1">
    <property type="nucleotide sequence ID" value="XM_035483493.1"/>
</dbReference>
<feature type="transmembrane region" description="Helical" evidence="6">
    <location>
        <begin position="180"/>
        <end position="203"/>
    </location>
</feature>
<proteinExistence type="predicted"/>
<feature type="signal peptide" evidence="7">
    <location>
        <begin position="1"/>
        <end position="21"/>
    </location>
</feature>
<keyword evidence="3 6" id="KW-1133">Transmembrane helix</keyword>
<gene>
    <name evidence="8" type="ORF">TRUGW13939_00283</name>
</gene>
<evidence type="ECO:0008006" key="10">
    <source>
        <dbReference type="Google" id="ProtNLM"/>
    </source>
</evidence>
<evidence type="ECO:0000256" key="1">
    <source>
        <dbReference type="ARBA" id="ARBA00004167"/>
    </source>
</evidence>
<dbReference type="GO" id="GO:0016020">
    <property type="term" value="C:membrane"/>
    <property type="evidence" value="ECO:0007669"/>
    <property type="project" value="UniProtKB-SubCell"/>
</dbReference>
<sequence>MKPLLHLLFPLLVLGATHVSAICYNPDGSTTSQDVPCSLSHQSNCCHPGWACLSNKLCQNPNAPNDTVAYVRGSCTDKTWRSGNCPNFCVHDTAPWNDSLNKPQHLGKCENTSEDLYYCEDDNVQAVDCAKHSAVVSFVGQPTTVTVIGVTQTAATTAATAPATGSSGSDTSGGSSNSTAVGAGVGVGVGCALLISGAVFFFWRRRRNRRSKAQQPQASQAALSAAGDQGDYYPRKPDQPYEMESTTTGGQTTVRSAYNDHNVVEAPNDAMVGELPAHRESESPVEMPAERV</sequence>
<evidence type="ECO:0000256" key="7">
    <source>
        <dbReference type="SAM" id="SignalP"/>
    </source>
</evidence>
<dbReference type="GeneID" id="55987798"/>
<evidence type="ECO:0000313" key="9">
    <source>
        <dbReference type="Proteomes" id="UP000509510"/>
    </source>
</evidence>
<dbReference type="Proteomes" id="UP000509510">
    <property type="component" value="Chromosome I"/>
</dbReference>
<keyword evidence="9" id="KW-1185">Reference proteome</keyword>
<dbReference type="PANTHER" id="PTHR15549">
    <property type="entry name" value="PAIRED IMMUNOGLOBULIN-LIKE TYPE 2 RECEPTOR"/>
    <property type="match status" value="1"/>
</dbReference>
<dbReference type="KEGG" id="trg:TRUGW13939_00283"/>
<dbReference type="OrthoDB" id="5215637at2759"/>
<dbReference type="NCBIfam" id="TIGR01167">
    <property type="entry name" value="LPXTG_anchor"/>
    <property type="match status" value="1"/>
</dbReference>
<dbReference type="EMBL" id="CP055898">
    <property type="protein sequence ID" value="QKX53207.1"/>
    <property type="molecule type" value="Genomic_DNA"/>
</dbReference>
<accession>A0A7H8QGZ2</accession>
<feature type="region of interest" description="Disordered" evidence="5">
    <location>
        <begin position="210"/>
        <end position="252"/>
    </location>
</feature>
<evidence type="ECO:0000313" key="8">
    <source>
        <dbReference type="EMBL" id="QKX53207.1"/>
    </source>
</evidence>
<evidence type="ECO:0000256" key="6">
    <source>
        <dbReference type="SAM" id="Phobius"/>
    </source>
</evidence>
<keyword evidence="7" id="KW-0732">Signal</keyword>
<feature type="chain" id="PRO_5028811156" description="Mid2 domain-containing protein" evidence="7">
    <location>
        <begin position="22"/>
        <end position="292"/>
    </location>
</feature>
<evidence type="ECO:0000256" key="4">
    <source>
        <dbReference type="ARBA" id="ARBA00023136"/>
    </source>
</evidence>
<evidence type="ECO:0000256" key="3">
    <source>
        <dbReference type="ARBA" id="ARBA00022989"/>
    </source>
</evidence>
<dbReference type="AlphaFoldDB" id="A0A7H8QGZ2"/>
<evidence type="ECO:0000256" key="5">
    <source>
        <dbReference type="SAM" id="MobiDB-lite"/>
    </source>
</evidence>
<keyword evidence="2 6" id="KW-0812">Transmembrane</keyword>
<dbReference type="InterPro" id="IPR051694">
    <property type="entry name" value="Immunoregulatory_rcpt-like"/>
</dbReference>
<feature type="region of interest" description="Disordered" evidence="5">
    <location>
        <begin position="158"/>
        <end position="177"/>
    </location>
</feature>
<name>A0A7H8QGZ2_TALRU</name>
<dbReference type="PANTHER" id="PTHR15549:SF26">
    <property type="entry name" value="AXIAL BUDDING PATTERN PROTEIN 2-RELATED"/>
    <property type="match status" value="1"/>
</dbReference>
<organism evidence="8 9">
    <name type="scientific">Talaromyces rugulosus</name>
    <name type="common">Penicillium rugulosum</name>
    <dbReference type="NCBI Taxonomy" id="121627"/>
    <lineage>
        <taxon>Eukaryota</taxon>
        <taxon>Fungi</taxon>
        <taxon>Dikarya</taxon>
        <taxon>Ascomycota</taxon>
        <taxon>Pezizomycotina</taxon>
        <taxon>Eurotiomycetes</taxon>
        <taxon>Eurotiomycetidae</taxon>
        <taxon>Eurotiales</taxon>
        <taxon>Trichocomaceae</taxon>
        <taxon>Talaromyces</taxon>
        <taxon>Talaromyces sect. Islandici</taxon>
    </lineage>
</organism>
<reference evidence="9" key="1">
    <citation type="submission" date="2020-06" db="EMBL/GenBank/DDBJ databases">
        <title>A chromosome-scale genome assembly of Talaromyces rugulosus W13939.</title>
        <authorList>
            <person name="Wang B."/>
            <person name="Guo L."/>
            <person name="Ye K."/>
            <person name="Wang L."/>
        </authorList>
    </citation>
    <scope>NUCLEOTIDE SEQUENCE [LARGE SCALE GENOMIC DNA]</scope>
    <source>
        <strain evidence="9">W13939</strain>
    </source>
</reference>
<keyword evidence="4 6" id="KW-0472">Membrane</keyword>
<comment type="subcellular location">
    <subcellularLocation>
        <location evidence="1">Membrane</location>
        <topology evidence="1">Single-pass membrane protein</topology>
    </subcellularLocation>
</comment>
<protein>
    <recommendedName>
        <fullName evidence="10">Mid2 domain-containing protein</fullName>
    </recommendedName>
</protein>